<evidence type="ECO:0000256" key="2">
    <source>
        <dbReference type="ARBA" id="ARBA00022692"/>
    </source>
</evidence>
<accession>A0AAV9X9C5</accession>
<dbReference type="PANTHER" id="PTHR24269">
    <property type="entry name" value="KREMEN PROTEIN"/>
    <property type="match status" value="1"/>
</dbReference>
<dbReference type="PANTHER" id="PTHR24269:SF16">
    <property type="entry name" value="PROTEIN SLG1"/>
    <property type="match status" value="1"/>
</dbReference>
<evidence type="ECO:0000313" key="9">
    <source>
        <dbReference type="EMBL" id="KAK6538689.1"/>
    </source>
</evidence>
<dbReference type="PROSITE" id="PS51212">
    <property type="entry name" value="WSC"/>
    <property type="match status" value="2"/>
</dbReference>
<evidence type="ECO:0000256" key="4">
    <source>
        <dbReference type="ARBA" id="ARBA00022989"/>
    </source>
</evidence>
<evidence type="ECO:0000256" key="3">
    <source>
        <dbReference type="ARBA" id="ARBA00022729"/>
    </source>
</evidence>
<evidence type="ECO:0000256" key="7">
    <source>
        <dbReference type="SAM" id="SignalP"/>
    </source>
</evidence>
<organism evidence="9 10">
    <name type="scientific">Orbilia ellipsospora</name>
    <dbReference type="NCBI Taxonomy" id="2528407"/>
    <lineage>
        <taxon>Eukaryota</taxon>
        <taxon>Fungi</taxon>
        <taxon>Dikarya</taxon>
        <taxon>Ascomycota</taxon>
        <taxon>Pezizomycotina</taxon>
        <taxon>Orbiliomycetes</taxon>
        <taxon>Orbiliales</taxon>
        <taxon>Orbiliaceae</taxon>
        <taxon>Orbilia</taxon>
    </lineage>
</organism>
<feature type="signal peptide" evidence="7">
    <location>
        <begin position="1"/>
        <end position="20"/>
    </location>
</feature>
<keyword evidence="4" id="KW-1133">Transmembrane helix</keyword>
<dbReference type="InterPro" id="IPR051836">
    <property type="entry name" value="Kremen_rcpt"/>
</dbReference>
<dbReference type="Pfam" id="PF01822">
    <property type="entry name" value="WSC"/>
    <property type="match status" value="2"/>
</dbReference>
<keyword evidence="6" id="KW-0325">Glycoprotein</keyword>
<dbReference type="Proteomes" id="UP001365542">
    <property type="component" value="Unassembled WGS sequence"/>
</dbReference>
<evidence type="ECO:0000256" key="5">
    <source>
        <dbReference type="ARBA" id="ARBA00023136"/>
    </source>
</evidence>
<keyword evidence="10" id="KW-1185">Reference proteome</keyword>
<evidence type="ECO:0000259" key="8">
    <source>
        <dbReference type="PROSITE" id="PS51212"/>
    </source>
</evidence>
<dbReference type="SMART" id="SM00321">
    <property type="entry name" value="WSC"/>
    <property type="match status" value="2"/>
</dbReference>
<dbReference type="InterPro" id="IPR002889">
    <property type="entry name" value="WSC_carb-bd"/>
</dbReference>
<keyword evidence="3 7" id="KW-0732">Signal</keyword>
<sequence>MMQINIFALTAVVFASNSLAAPSAQLSFPLAKRTPGDGSTYGTWSACTQKVTAYNSYGCYTNNGPSPTQGGILEYYVPNNMLPASMLTKQKCYVFCKQLGTRYAAFLNGKDCWCGSSLNGKKTDSSACSVSCSGDGSSNCGGSTAFSVYQDPTLPATFDATKEATNYQYQGCFFDDPERIIRFAYPVLDNLNNAGTNTMTIESCLAGCAAKGYALAGLEYARTCWCGGNLRPGAAKASTMSCNMLCTGDKTEGCGGTWAIDVYYNPNLDSSSPCRPTISS</sequence>
<keyword evidence="5" id="KW-0472">Membrane</keyword>
<feature type="chain" id="PRO_5044024294" description="WSC domain-containing protein" evidence="7">
    <location>
        <begin position="21"/>
        <end position="280"/>
    </location>
</feature>
<comment type="subcellular location">
    <subcellularLocation>
        <location evidence="1">Membrane</location>
        <topology evidence="1">Single-pass membrane protein</topology>
    </subcellularLocation>
</comment>
<reference evidence="9 10" key="1">
    <citation type="submission" date="2019-10" db="EMBL/GenBank/DDBJ databases">
        <authorList>
            <person name="Palmer J.M."/>
        </authorList>
    </citation>
    <scope>NUCLEOTIDE SEQUENCE [LARGE SCALE GENOMIC DNA]</scope>
    <source>
        <strain evidence="9 10">TWF694</strain>
    </source>
</reference>
<evidence type="ECO:0000256" key="6">
    <source>
        <dbReference type="ARBA" id="ARBA00023180"/>
    </source>
</evidence>
<keyword evidence="2" id="KW-0812">Transmembrane</keyword>
<evidence type="ECO:0000256" key="1">
    <source>
        <dbReference type="ARBA" id="ARBA00004167"/>
    </source>
</evidence>
<feature type="domain" description="WSC" evidence="8">
    <location>
        <begin position="53"/>
        <end position="152"/>
    </location>
</feature>
<dbReference type="AlphaFoldDB" id="A0AAV9X9C5"/>
<dbReference type="EMBL" id="JAVHJO010000007">
    <property type="protein sequence ID" value="KAK6538689.1"/>
    <property type="molecule type" value="Genomic_DNA"/>
</dbReference>
<evidence type="ECO:0000313" key="10">
    <source>
        <dbReference type="Proteomes" id="UP001365542"/>
    </source>
</evidence>
<protein>
    <recommendedName>
        <fullName evidence="8">WSC domain-containing protein</fullName>
    </recommendedName>
</protein>
<comment type="caution">
    <text evidence="9">The sequence shown here is derived from an EMBL/GenBank/DDBJ whole genome shotgun (WGS) entry which is preliminary data.</text>
</comment>
<gene>
    <name evidence="9" type="ORF">TWF694_010263</name>
</gene>
<feature type="domain" description="WSC" evidence="8">
    <location>
        <begin position="166"/>
        <end position="266"/>
    </location>
</feature>
<dbReference type="GO" id="GO:0005886">
    <property type="term" value="C:plasma membrane"/>
    <property type="evidence" value="ECO:0007669"/>
    <property type="project" value="TreeGrafter"/>
</dbReference>
<name>A0AAV9X9C5_9PEZI</name>
<proteinExistence type="predicted"/>